<dbReference type="InterPro" id="IPR006059">
    <property type="entry name" value="SBP"/>
</dbReference>
<dbReference type="Gene3D" id="3.40.190.10">
    <property type="entry name" value="Periplasmic binding protein-like II"/>
    <property type="match status" value="2"/>
</dbReference>
<comment type="similarity">
    <text evidence="2">Belongs to the bacterial solute-binding protein 1 family.</text>
</comment>
<proteinExistence type="inferred from homology"/>
<evidence type="ECO:0000313" key="5">
    <source>
        <dbReference type="Proteomes" id="UP000323824"/>
    </source>
</evidence>
<keyword evidence="3" id="KW-0732">Signal</keyword>
<dbReference type="InterPro" id="IPR050490">
    <property type="entry name" value="Bact_solute-bd_prot1"/>
</dbReference>
<feature type="signal peptide" evidence="3">
    <location>
        <begin position="1"/>
        <end position="23"/>
    </location>
</feature>
<dbReference type="GO" id="GO:0042597">
    <property type="term" value="C:periplasmic space"/>
    <property type="evidence" value="ECO:0007669"/>
    <property type="project" value="UniProtKB-SubCell"/>
</dbReference>
<feature type="chain" id="PRO_5022687963" evidence="3">
    <location>
        <begin position="24"/>
        <end position="551"/>
    </location>
</feature>
<name>A0A5C1QBE3_9SPIO</name>
<dbReference type="RefSeq" id="WP_149567617.1">
    <property type="nucleotide sequence ID" value="NZ_CP035807.1"/>
</dbReference>
<dbReference type="KEGG" id="sper:EW093_06535"/>
<evidence type="ECO:0000256" key="1">
    <source>
        <dbReference type="ARBA" id="ARBA00004418"/>
    </source>
</evidence>
<dbReference type="PANTHER" id="PTHR43649">
    <property type="entry name" value="ARABINOSE-BINDING PROTEIN-RELATED"/>
    <property type="match status" value="1"/>
</dbReference>
<reference evidence="4 5" key="1">
    <citation type="submission" date="2019-02" db="EMBL/GenBank/DDBJ databases">
        <authorList>
            <person name="Fomenkov A."/>
            <person name="Dubinina G."/>
            <person name="Grabovich M."/>
            <person name="Vincze T."/>
            <person name="Roberts R.J."/>
        </authorList>
    </citation>
    <scope>NUCLEOTIDE SEQUENCE [LARGE SCALE GENOMIC DNA]</scope>
    <source>
        <strain evidence="4 5">P</strain>
    </source>
</reference>
<evidence type="ECO:0000256" key="3">
    <source>
        <dbReference type="SAM" id="SignalP"/>
    </source>
</evidence>
<gene>
    <name evidence="4" type="ORF">EW093_06535</name>
</gene>
<dbReference type="Proteomes" id="UP000323824">
    <property type="component" value="Chromosome"/>
</dbReference>
<accession>A0A5C1QBE3</accession>
<reference evidence="4 5" key="2">
    <citation type="submission" date="2019-09" db="EMBL/GenBank/DDBJ databases">
        <title>Complete Genome Sequence and Methylome Analysis of free living Spirochaetas.</title>
        <authorList>
            <person name="Leshcheva N."/>
            <person name="Mikheeva N."/>
        </authorList>
    </citation>
    <scope>NUCLEOTIDE SEQUENCE [LARGE SCALE GENOMIC DNA]</scope>
    <source>
        <strain evidence="4 5">P</strain>
    </source>
</reference>
<protein>
    <submittedName>
        <fullName evidence="4">Extracellular solute-binding protein</fullName>
    </submittedName>
</protein>
<dbReference type="CDD" id="cd13582">
    <property type="entry name" value="PBP2_AlgQ_like_3"/>
    <property type="match status" value="1"/>
</dbReference>
<comment type="subcellular location">
    <subcellularLocation>
        <location evidence="1">Periplasm</location>
    </subcellularLocation>
</comment>
<keyword evidence="5" id="KW-1185">Reference proteome</keyword>
<dbReference type="EMBL" id="CP035807">
    <property type="protein sequence ID" value="QEN04370.1"/>
    <property type="molecule type" value="Genomic_DNA"/>
</dbReference>
<dbReference type="OrthoDB" id="54751at2"/>
<sequence length="551" mass="62323">MSKLTKISVLLALVVSLVLPVYSNGNQEVQSEDGTVTFTGFFSDPNPNWDNMESDTGKYIMEKTGVKLDVEMAVGDPEQKINLIAASGVYPDLISPKGASGALIEAGALLDLTELIDQHAPNIKAVLGDQMKRLRYSNDDKSIYFIPSDALNQYYYRVGGPFNLQLDVVKELGYPEIRTLEQYEAAIQAYVNKYPTIDGQKTIGLSLLADDWRIMISTTNPAFFATGAPDDGEFTIDPETFDAQIHYKRPAEREYFRWLNHMNDIGLLDQESFVQKYDQYIAKIASGRVLAAIDQDWEISQAVNSLKSEGKYNRIYGRFPVTLNKDYKIPVFQQTGFSGGWGLAITTSCKDPVKAIKFLDYLASEEGQIVVNWGLEGIHYNYDENGKRVIPDDVMDMKVNDNNKFKMETGIGNYLLSARYGDGNKDSTGNYFTTNNPEMILKDYSDLEKEVLAGYGATFWKDLFPKEDEFPVKPWGAAWNIPIPNDSPITVFQQKEQDIVRRLIPEAILATPAEFDEVYDQLLEELEAINATEMEKEYSKYIKKRIQLWND</sequence>
<evidence type="ECO:0000313" key="4">
    <source>
        <dbReference type="EMBL" id="QEN04370.1"/>
    </source>
</evidence>
<dbReference type="SUPFAM" id="SSF53850">
    <property type="entry name" value="Periplasmic binding protein-like II"/>
    <property type="match status" value="1"/>
</dbReference>
<dbReference type="AlphaFoldDB" id="A0A5C1QBE3"/>
<evidence type="ECO:0000256" key="2">
    <source>
        <dbReference type="ARBA" id="ARBA00008520"/>
    </source>
</evidence>
<organism evidence="4 5">
    <name type="scientific">Thiospirochaeta perfilievii</name>
    <dbReference type="NCBI Taxonomy" id="252967"/>
    <lineage>
        <taxon>Bacteria</taxon>
        <taxon>Pseudomonadati</taxon>
        <taxon>Spirochaetota</taxon>
        <taxon>Spirochaetia</taxon>
        <taxon>Spirochaetales</taxon>
        <taxon>Spirochaetaceae</taxon>
        <taxon>Thiospirochaeta</taxon>
    </lineage>
</organism>
<dbReference type="Pfam" id="PF13416">
    <property type="entry name" value="SBP_bac_8"/>
    <property type="match status" value="1"/>
</dbReference>
<dbReference type="PANTHER" id="PTHR43649:SF12">
    <property type="entry name" value="DIACETYLCHITOBIOSE BINDING PROTEIN DASA"/>
    <property type="match status" value="1"/>
</dbReference>